<dbReference type="EMBL" id="PVXQ01000024">
    <property type="protein sequence ID" value="PRR81760.1"/>
    <property type="molecule type" value="Genomic_DNA"/>
</dbReference>
<dbReference type="AlphaFoldDB" id="A0A2T0BCY1"/>
<dbReference type="RefSeq" id="WP_106060205.1">
    <property type="nucleotide sequence ID" value="NZ_PVXQ01000024.1"/>
</dbReference>
<proteinExistence type="predicted"/>
<gene>
    <name evidence="1" type="ORF">CLVI_22490</name>
</gene>
<evidence type="ECO:0000313" key="2">
    <source>
        <dbReference type="Proteomes" id="UP000239471"/>
    </source>
</evidence>
<sequence length="309" mass="37382">MKSQKSVVIFWDPSLYFFPKLSSIIFKAFNIPRNKLLRLIFHISFRFNLPIVQLFYGDWKNEIKDADIVVLFEWGYNKQIESYIRNVNKHCKVHLYYWNIVDDNNKVLLEKFSEHNHIWTTDKNDCKKYNLRYNSLFFTKRMNLPLKTIDWDIIFVGIEKNRGEYLVELKEKMLVNNMKCKFHIVKNQRRSNNDELDQHMSIQYVDYATYLDMVSRSKAILDIVRPGQIALTQRSMESIFFRKKMVTNSEDIKNYDFYNQNNIFVISNNINDINFESLYNFLNTPYVEIEQSIIDSYDYEGWIKRFLDN</sequence>
<name>A0A2T0BCY1_9CLOT</name>
<keyword evidence="2" id="KW-1185">Reference proteome</keyword>
<dbReference type="Proteomes" id="UP000239471">
    <property type="component" value="Unassembled WGS sequence"/>
</dbReference>
<accession>A0A2T0BCY1</accession>
<dbReference type="OrthoDB" id="1911268at2"/>
<organism evidence="1 2">
    <name type="scientific">Clostridium vincentii</name>
    <dbReference type="NCBI Taxonomy" id="52704"/>
    <lineage>
        <taxon>Bacteria</taxon>
        <taxon>Bacillati</taxon>
        <taxon>Bacillota</taxon>
        <taxon>Clostridia</taxon>
        <taxon>Eubacteriales</taxon>
        <taxon>Clostridiaceae</taxon>
        <taxon>Clostridium</taxon>
    </lineage>
</organism>
<comment type="caution">
    <text evidence="1">The sequence shown here is derived from an EMBL/GenBank/DDBJ whole genome shotgun (WGS) entry which is preliminary data.</text>
</comment>
<protein>
    <submittedName>
        <fullName evidence="1">Uncharacterized protein</fullName>
    </submittedName>
</protein>
<evidence type="ECO:0000313" key="1">
    <source>
        <dbReference type="EMBL" id="PRR81760.1"/>
    </source>
</evidence>
<reference evidence="1 2" key="1">
    <citation type="submission" date="2018-03" db="EMBL/GenBank/DDBJ databases">
        <title>Genome sequence of Clostridium vincentii DSM 10228.</title>
        <authorList>
            <person name="Poehlein A."/>
            <person name="Daniel R."/>
        </authorList>
    </citation>
    <scope>NUCLEOTIDE SEQUENCE [LARGE SCALE GENOMIC DNA]</scope>
    <source>
        <strain evidence="1 2">DSM 10228</strain>
    </source>
</reference>